<comment type="caution">
    <text evidence="3">The sequence shown here is derived from an EMBL/GenBank/DDBJ whole genome shotgun (WGS) entry which is preliminary data.</text>
</comment>
<feature type="non-terminal residue" evidence="3">
    <location>
        <position position="1"/>
    </location>
</feature>
<keyword evidence="4" id="KW-1185">Reference proteome</keyword>
<sequence length="621" mass="66434">MALPDGGRPRLASSQASSWTSPPGGANRRTARSMGTGIRLRLLCLFLHLGLVLAHVGLVVVALAGVERTIIFDIGLQSRASVFVTAVATAIGTVYLSLVLYWTQRLALRHNLHIKKTLTATHDNATAWSGIGSALVTLLDQIAVTSSVLGTLSVFGYLATISALHVTTPALFSIQAFNLSTPTPIDTQGFPQINVAVDSNGDGTSTFIALVLPFLPWIDQVPTLGLVNGSIYEVPIVNNGKDSATVNAIGFNISCGYLTGVNTNVTTSADNDTQWEIDFGGEENSAFVYDTVPNAIILAADDLWNNTVILYSTANILDSQGNSASPVKLNPPMSNVTELYFFQCFKSNVAQTSDVDCRTRESISVSPNIFKNSSVWNEQHVSDGPPLSFNASLVEIDWWMDILDNFVLDNPGLKSDIPFSPQDLSSATTTLSLAEVFLTERLGLKYGDLSATAPAASLQALENSLSSLVAAVYWIAGNIHAGALDSSFEAPLEKVTGEDSGFFQTPTAPIFTAGRTTVVVPTPAARLTISIYAVSFGLFASIVLFLLVAPQLLQSPGGKSPVEGTGLLHIMWFLRNHPELEERVPQVDCPTDHNLRAAGMVRVALTEVDAGEKGREYSQEF</sequence>
<gene>
    <name evidence="3" type="ORF">C8F04DRAFT_1404238</name>
</gene>
<keyword evidence="2" id="KW-0812">Transmembrane</keyword>
<protein>
    <submittedName>
        <fullName evidence="3">Uncharacterized protein</fullName>
    </submittedName>
</protein>
<keyword evidence="2" id="KW-0472">Membrane</keyword>
<name>A0AAD6S2W9_9AGAR</name>
<dbReference type="EMBL" id="JARJCM010000291">
    <property type="protein sequence ID" value="KAJ7019503.1"/>
    <property type="molecule type" value="Genomic_DNA"/>
</dbReference>
<feature type="region of interest" description="Disordered" evidence="1">
    <location>
        <begin position="1"/>
        <end position="30"/>
    </location>
</feature>
<feature type="transmembrane region" description="Helical" evidence="2">
    <location>
        <begin position="78"/>
        <end position="102"/>
    </location>
</feature>
<evidence type="ECO:0000256" key="1">
    <source>
        <dbReference type="SAM" id="MobiDB-lite"/>
    </source>
</evidence>
<organism evidence="3 4">
    <name type="scientific">Mycena alexandri</name>
    <dbReference type="NCBI Taxonomy" id="1745969"/>
    <lineage>
        <taxon>Eukaryota</taxon>
        <taxon>Fungi</taxon>
        <taxon>Dikarya</taxon>
        <taxon>Basidiomycota</taxon>
        <taxon>Agaricomycotina</taxon>
        <taxon>Agaricomycetes</taxon>
        <taxon>Agaricomycetidae</taxon>
        <taxon>Agaricales</taxon>
        <taxon>Marasmiineae</taxon>
        <taxon>Mycenaceae</taxon>
        <taxon>Mycena</taxon>
    </lineage>
</organism>
<feature type="transmembrane region" description="Helical" evidence="2">
    <location>
        <begin position="42"/>
        <end position="66"/>
    </location>
</feature>
<evidence type="ECO:0000313" key="4">
    <source>
        <dbReference type="Proteomes" id="UP001218188"/>
    </source>
</evidence>
<evidence type="ECO:0000313" key="3">
    <source>
        <dbReference type="EMBL" id="KAJ7019503.1"/>
    </source>
</evidence>
<accession>A0AAD6S2W9</accession>
<evidence type="ECO:0000256" key="2">
    <source>
        <dbReference type="SAM" id="Phobius"/>
    </source>
</evidence>
<dbReference type="Proteomes" id="UP001218188">
    <property type="component" value="Unassembled WGS sequence"/>
</dbReference>
<keyword evidence="2" id="KW-1133">Transmembrane helix</keyword>
<reference evidence="3" key="1">
    <citation type="submission" date="2023-03" db="EMBL/GenBank/DDBJ databases">
        <title>Massive genome expansion in bonnet fungi (Mycena s.s.) driven by repeated elements and novel gene families across ecological guilds.</title>
        <authorList>
            <consortium name="Lawrence Berkeley National Laboratory"/>
            <person name="Harder C.B."/>
            <person name="Miyauchi S."/>
            <person name="Viragh M."/>
            <person name="Kuo A."/>
            <person name="Thoen E."/>
            <person name="Andreopoulos B."/>
            <person name="Lu D."/>
            <person name="Skrede I."/>
            <person name="Drula E."/>
            <person name="Henrissat B."/>
            <person name="Morin E."/>
            <person name="Kohler A."/>
            <person name="Barry K."/>
            <person name="LaButti K."/>
            <person name="Morin E."/>
            <person name="Salamov A."/>
            <person name="Lipzen A."/>
            <person name="Mereny Z."/>
            <person name="Hegedus B."/>
            <person name="Baldrian P."/>
            <person name="Stursova M."/>
            <person name="Weitz H."/>
            <person name="Taylor A."/>
            <person name="Grigoriev I.V."/>
            <person name="Nagy L.G."/>
            <person name="Martin F."/>
            <person name="Kauserud H."/>
        </authorList>
    </citation>
    <scope>NUCLEOTIDE SEQUENCE</scope>
    <source>
        <strain evidence="3">CBHHK200</strain>
    </source>
</reference>
<feature type="transmembrane region" description="Helical" evidence="2">
    <location>
        <begin position="531"/>
        <end position="553"/>
    </location>
</feature>
<proteinExistence type="predicted"/>
<dbReference type="AlphaFoldDB" id="A0AAD6S2W9"/>
<feature type="compositionally biased region" description="Polar residues" evidence="1">
    <location>
        <begin position="12"/>
        <end position="21"/>
    </location>
</feature>